<reference evidence="2" key="1">
    <citation type="submission" date="2016-11" db="EMBL/GenBank/DDBJ databases">
        <title>The genome of Nicotiana attenuata.</title>
        <authorList>
            <person name="Xu S."/>
            <person name="Brockmoeller T."/>
            <person name="Gaquerel E."/>
            <person name="Navarro A."/>
            <person name="Kuhl H."/>
            <person name="Gase K."/>
            <person name="Ling Z."/>
            <person name="Zhou W."/>
            <person name="Kreitzer C."/>
            <person name="Stanke M."/>
            <person name="Tang H."/>
            <person name="Lyons E."/>
            <person name="Pandey P."/>
            <person name="Pandey S.P."/>
            <person name="Timmermann B."/>
            <person name="Baldwin I.T."/>
        </authorList>
    </citation>
    <scope>NUCLEOTIDE SEQUENCE [LARGE SCALE GENOMIC DNA]</scope>
    <source>
        <strain evidence="2">UT</strain>
    </source>
</reference>
<proteinExistence type="predicted"/>
<dbReference type="EMBL" id="MJEQ01007159">
    <property type="protein sequence ID" value="OIT19475.1"/>
    <property type="molecule type" value="Genomic_DNA"/>
</dbReference>
<keyword evidence="3" id="KW-1185">Reference proteome</keyword>
<feature type="compositionally biased region" description="Basic and acidic residues" evidence="1">
    <location>
        <begin position="210"/>
        <end position="219"/>
    </location>
</feature>
<comment type="caution">
    <text evidence="2">The sequence shown here is derived from an EMBL/GenBank/DDBJ whole genome shotgun (WGS) entry which is preliminary data.</text>
</comment>
<feature type="compositionally biased region" description="Polar residues" evidence="1">
    <location>
        <begin position="79"/>
        <end position="88"/>
    </location>
</feature>
<feature type="compositionally biased region" description="Acidic residues" evidence="1">
    <location>
        <begin position="166"/>
        <end position="175"/>
    </location>
</feature>
<dbReference type="AlphaFoldDB" id="A0A1J6K9E7"/>
<feature type="region of interest" description="Disordered" evidence="1">
    <location>
        <begin position="1"/>
        <end position="32"/>
    </location>
</feature>
<feature type="region of interest" description="Disordered" evidence="1">
    <location>
        <begin position="79"/>
        <end position="108"/>
    </location>
</feature>
<protein>
    <submittedName>
        <fullName evidence="2">Uncharacterized protein</fullName>
    </submittedName>
</protein>
<evidence type="ECO:0000256" key="1">
    <source>
        <dbReference type="SAM" id="MobiDB-lite"/>
    </source>
</evidence>
<organism evidence="2 3">
    <name type="scientific">Nicotiana attenuata</name>
    <name type="common">Coyote tobacco</name>
    <dbReference type="NCBI Taxonomy" id="49451"/>
    <lineage>
        <taxon>Eukaryota</taxon>
        <taxon>Viridiplantae</taxon>
        <taxon>Streptophyta</taxon>
        <taxon>Embryophyta</taxon>
        <taxon>Tracheophyta</taxon>
        <taxon>Spermatophyta</taxon>
        <taxon>Magnoliopsida</taxon>
        <taxon>eudicotyledons</taxon>
        <taxon>Gunneridae</taxon>
        <taxon>Pentapetalae</taxon>
        <taxon>asterids</taxon>
        <taxon>lamiids</taxon>
        <taxon>Solanales</taxon>
        <taxon>Solanaceae</taxon>
        <taxon>Nicotianoideae</taxon>
        <taxon>Nicotianeae</taxon>
        <taxon>Nicotiana</taxon>
    </lineage>
</organism>
<name>A0A1J6K9E7_NICAT</name>
<sequence>SGKESTPANINVQQSNDITREEVGADGSNNQQIQTSNMFAVLEVQEDDDAGINQIVEVGNKSTVNSTKKLNHTAAVFTPKSTGIGSTTNKEDNEKHRSKNNEMVEDNQKDSTVAWVNRAFNANTVATNQSCQEVPSQATEIDANLRNINVTEDIQAEGRRIWSQQVEEDSDEGELPEGACGEVESSDEEVDQEEQSVNNNDKGQQSVGNNKKDNQKQGDKPVTNMDGDGAQLIHKDLPPDKSKELQLTEMQHEVRVENIGVSTSIQSCDMAPAKGDIQSTQLVHKDQDKGNAVVGKGTGYVLMLSIVVNHLWVVSALGAHSQDEKSLYDNMGTWRTKITNSIYWDAQVNRLLKLHNHTHYAKEEQEEHIIHKRTDTKMWIQEKESEIHQHTARYQIQLIWEEEMMVIYSAVGSLLKVKARNWIFILLQDVMETQLV</sequence>
<accession>A0A1J6K9E7</accession>
<feature type="compositionally biased region" description="Polar residues" evidence="1">
    <location>
        <begin position="1"/>
        <end position="17"/>
    </location>
</feature>
<evidence type="ECO:0000313" key="2">
    <source>
        <dbReference type="EMBL" id="OIT19475.1"/>
    </source>
</evidence>
<evidence type="ECO:0000313" key="3">
    <source>
        <dbReference type="Proteomes" id="UP000187609"/>
    </source>
</evidence>
<dbReference type="Proteomes" id="UP000187609">
    <property type="component" value="Unassembled WGS sequence"/>
</dbReference>
<feature type="non-terminal residue" evidence="2">
    <location>
        <position position="436"/>
    </location>
</feature>
<feature type="region of interest" description="Disordered" evidence="1">
    <location>
        <begin position="165"/>
        <end position="238"/>
    </location>
</feature>
<feature type="compositionally biased region" description="Acidic residues" evidence="1">
    <location>
        <begin position="184"/>
        <end position="194"/>
    </location>
</feature>
<dbReference type="Gramene" id="OIT19475">
    <property type="protein sequence ID" value="OIT19475"/>
    <property type="gene ID" value="A4A49_62126"/>
</dbReference>
<feature type="non-terminal residue" evidence="2">
    <location>
        <position position="1"/>
    </location>
</feature>
<gene>
    <name evidence="2" type="ORF">A4A49_62126</name>
</gene>
<feature type="compositionally biased region" description="Basic and acidic residues" evidence="1">
    <location>
        <begin position="89"/>
        <end position="108"/>
    </location>
</feature>